<feature type="transmembrane region" description="Helical" evidence="8">
    <location>
        <begin position="760"/>
        <end position="778"/>
    </location>
</feature>
<comment type="subcellular location">
    <subcellularLocation>
        <location evidence="1">Cell membrane</location>
        <topology evidence="1">Multi-pass membrane protein</topology>
    </subcellularLocation>
    <subcellularLocation>
        <location evidence="7">Membrane</location>
        <topology evidence="7">Multi-pass membrane protein</topology>
    </subcellularLocation>
</comment>
<keyword evidence="2" id="KW-0813">Transport</keyword>
<feature type="transmembrane region" description="Helical" evidence="8">
    <location>
        <begin position="297"/>
        <end position="316"/>
    </location>
</feature>
<feature type="transmembrane region" description="Helical" evidence="8">
    <location>
        <begin position="241"/>
        <end position="263"/>
    </location>
</feature>
<feature type="transmembrane region" description="Helical" evidence="8">
    <location>
        <begin position="505"/>
        <end position="523"/>
    </location>
</feature>
<evidence type="ECO:0000259" key="11">
    <source>
        <dbReference type="Pfam" id="PF20501"/>
    </source>
</evidence>
<feature type="domain" description="NADH:quinone oxidoreductase/Mrp antiporter transmembrane" evidence="9">
    <location>
        <begin position="128"/>
        <end position="415"/>
    </location>
</feature>
<dbReference type="AlphaFoldDB" id="C7MXT1"/>
<dbReference type="STRING" id="471857.Svir_30340"/>
<dbReference type="RefSeq" id="WP_015787321.1">
    <property type="nucleotide sequence ID" value="NC_013159.1"/>
</dbReference>
<dbReference type="KEGG" id="svi:Svir_30340"/>
<feature type="domain" description="MrpA C-terminal/MbhD" evidence="10">
    <location>
        <begin position="611"/>
        <end position="675"/>
    </location>
</feature>
<evidence type="ECO:0000256" key="8">
    <source>
        <dbReference type="SAM" id="Phobius"/>
    </source>
</evidence>
<evidence type="ECO:0000256" key="5">
    <source>
        <dbReference type="ARBA" id="ARBA00022989"/>
    </source>
</evidence>
<dbReference type="InterPro" id="IPR001750">
    <property type="entry name" value="ND/Mrp_TM"/>
</dbReference>
<dbReference type="InterPro" id="IPR025383">
    <property type="entry name" value="MrpA_C/MbhD"/>
</dbReference>
<feature type="transmembrane region" description="Helical" evidence="8">
    <location>
        <begin position="366"/>
        <end position="388"/>
    </location>
</feature>
<accession>C7MXT1</accession>
<feature type="transmembrane region" description="Helical" evidence="8">
    <location>
        <begin position="134"/>
        <end position="151"/>
    </location>
</feature>
<feature type="transmembrane region" description="Helical" evidence="8">
    <location>
        <begin position="163"/>
        <end position="187"/>
    </location>
</feature>
<feature type="transmembrane region" description="Helical" evidence="8">
    <location>
        <begin position="653"/>
        <end position="672"/>
    </location>
</feature>
<evidence type="ECO:0000256" key="2">
    <source>
        <dbReference type="ARBA" id="ARBA00022448"/>
    </source>
</evidence>
<dbReference type="PANTHER" id="PTHR43373:SF1">
    <property type="entry name" value="NA(+)_H(+) ANTIPORTER SUBUNIT A"/>
    <property type="match status" value="1"/>
</dbReference>
<evidence type="ECO:0000256" key="1">
    <source>
        <dbReference type="ARBA" id="ARBA00004651"/>
    </source>
</evidence>
<feature type="transmembrane region" description="Helical" evidence="8">
    <location>
        <begin position="449"/>
        <end position="471"/>
    </location>
</feature>
<feature type="transmembrane region" description="Helical" evidence="8">
    <location>
        <begin position="25"/>
        <end position="46"/>
    </location>
</feature>
<name>C7MXT1_SACVD</name>
<dbReference type="GO" id="GO:0005886">
    <property type="term" value="C:plasma membrane"/>
    <property type="evidence" value="ECO:0007669"/>
    <property type="project" value="UniProtKB-SubCell"/>
</dbReference>
<keyword evidence="5 8" id="KW-1133">Transmembrane helix</keyword>
<dbReference type="PRINTS" id="PR01435">
    <property type="entry name" value="NPOXDRDTASE5"/>
</dbReference>
<dbReference type="InterPro" id="IPR050616">
    <property type="entry name" value="CPA3_Na-H_Antiporter_A"/>
</dbReference>
<feature type="transmembrane region" description="Helical" evidence="8">
    <location>
        <begin position="408"/>
        <end position="428"/>
    </location>
</feature>
<feature type="transmembrane region" description="Helical" evidence="8">
    <location>
        <begin position="269"/>
        <end position="290"/>
    </location>
</feature>
<feature type="domain" description="MrpA C-terminal/MbhE" evidence="11">
    <location>
        <begin position="701"/>
        <end position="782"/>
    </location>
</feature>
<organism evidence="12 13">
    <name type="scientific">Saccharomonospora viridis (strain ATCC 15386 / DSM 43017 / JCM 3036 / CCUG 5913 / NBRC 12207 / NCIMB 9602 / P101)</name>
    <name type="common">Thermoactinomyces viridis</name>
    <dbReference type="NCBI Taxonomy" id="471857"/>
    <lineage>
        <taxon>Bacteria</taxon>
        <taxon>Bacillati</taxon>
        <taxon>Actinomycetota</taxon>
        <taxon>Actinomycetes</taxon>
        <taxon>Pseudonocardiales</taxon>
        <taxon>Pseudonocardiaceae</taxon>
        <taxon>Saccharomonospora</taxon>
    </lineage>
</organism>
<feature type="transmembrane region" description="Helical" evidence="8">
    <location>
        <begin position="322"/>
        <end position="345"/>
    </location>
</feature>
<dbReference type="Pfam" id="PF13244">
    <property type="entry name" value="MbhD"/>
    <property type="match status" value="1"/>
</dbReference>
<feature type="transmembrane region" description="Helical" evidence="8">
    <location>
        <begin position="66"/>
        <end position="90"/>
    </location>
</feature>
<reference evidence="12 13" key="1">
    <citation type="journal article" date="2009" name="Stand. Genomic Sci.">
        <title>Complete genome sequence of Saccharomonospora viridis type strain (P101).</title>
        <authorList>
            <person name="Pati A."/>
            <person name="Sikorski J."/>
            <person name="Nolan M."/>
            <person name="Lapidus A."/>
            <person name="Copeland A."/>
            <person name="Glavina Del Rio T."/>
            <person name="Lucas S."/>
            <person name="Chen F."/>
            <person name="Tice H."/>
            <person name="Pitluck S."/>
            <person name="Cheng J.F."/>
            <person name="Chertkov O."/>
            <person name="Brettin T."/>
            <person name="Han C."/>
            <person name="Detter J.C."/>
            <person name="Kuske C."/>
            <person name="Bruce D."/>
            <person name="Goodwin L."/>
            <person name="Chain P."/>
            <person name="D'haeseleer P."/>
            <person name="Chen A."/>
            <person name="Palaniappan K."/>
            <person name="Ivanova N."/>
            <person name="Mavromatis K."/>
            <person name="Mikhailova N."/>
            <person name="Rohde M."/>
            <person name="Tindall B.J."/>
            <person name="Goker M."/>
            <person name="Bristow J."/>
            <person name="Eisen J.A."/>
            <person name="Markowitz V."/>
            <person name="Hugenholtz P."/>
            <person name="Kyrpides N.C."/>
            <person name="Klenk H.P."/>
        </authorList>
    </citation>
    <scope>NUCLEOTIDE SEQUENCE [LARGE SCALE GENOMIC DNA]</scope>
    <source>
        <strain evidence="13">ATCC 15386 / DSM 43017 / JCM 3036 / NBRC 12207 / P101</strain>
    </source>
</reference>
<evidence type="ECO:0000256" key="7">
    <source>
        <dbReference type="RuleBase" id="RU000320"/>
    </source>
</evidence>
<evidence type="ECO:0000313" key="13">
    <source>
        <dbReference type="Proteomes" id="UP000000841"/>
    </source>
</evidence>
<evidence type="ECO:0000256" key="4">
    <source>
        <dbReference type="ARBA" id="ARBA00022692"/>
    </source>
</evidence>
<feature type="transmembrane region" description="Helical" evidence="8">
    <location>
        <begin position="628"/>
        <end position="647"/>
    </location>
</feature>
<dbReference type="Proteomes" id="UP000000841">
    <property type="component" value="Chromosome"/>
</dbReference>
<keyword evidence="13" id="KW-1185">Reference proteome</keyword>
<keyword evidence="6 8" id="KW-0472">Membrane</keyword>
<evidence type="ECO:0000256" key="3">
    <source>
        <dbReference type="ARBA" id="ARBA00022475"/>
    </source>
</evidence>
<dbReference type="Pfam" id="PF00361">
    <property type="entry name" value="Proton_antipo_M"/>
    <property type="match status" value="1"/>
</dbReference>
<dbReference type="EMBL" id="CP001683">
    <property type="protein sequence ID" value="ACU98009.1"/>
    <property type="molecule type" value="Genomic_DNA"/>
</dbReference>
<feature type="transmembrane region" description="Helical" evidence="8">
    <location>
        <begin position="704"/>
        <end position="722"/>
    </location>
</feature>
<sequence>MSAAHGAETGTSPHDPRRRRPATDWLGWVSCAITLVGFGLLALAWSTGGFSVSLPWAPSRDLRLSLSLDGLGALYALLATGVGALVFAYGSRYLSLHLRHEGRPLSERWRFWPWMMLFAVSMVGLALAQDLILLFVFFDLTAICSYFLIGFDHNRRDARAAAIMSLIVTVASAVAMLIAATLFYSHYGTFSIPELVQLVDSGSTTTTATALLAVAALAKSAQVPLHFWLPRAMAAPTPVSAYLHSAAMVAAGVLVLGRVHPLLAHSDAVLTGLSVVGTLSIVIGGVLALGQDRLKQILAYSTISQYGYMVLLYGIGGPDGNGAAAFYVLVHGVAKSALFMTAGAVTMATDEDRLSRLGGLRRRMPVLAIASGVAAATLAALPLTSGFFKDELFFKAALEAGLWQTTVALVAAGLTFAYIGRFWGALFLGPERVERSDPAETVDTDGVKASPLLVTPVVVLAVIAVLTGLVVRPLAGLAEAAGNVSNVGGVHLSPAYHLDARPENLMALCSWILGGLLLAWHRFSTRVSWVLAEIGQRWGPREIYTMTLRGLSALSGIVHNREVRTLRNSIAVVLVPAAVLGGIAFASTPEGRAYVIGPVSDDDWLILALLALVAIATVAVARAQAQLPLVLTLAVVGFALAAVYALFSAPNVALVAVTVETMVTLVFLMALGRLPTHRSDGRSSLPVASDFKHTTEPRQNGRNLLAGIAAGLGMFIALWSALSHPAQIPNVANEHLALTPAAHGHDAVTVIITDFRGLDTLGEITVLVVAGIGVASLLRKGRLW</sequence>
<evidence type="ECO:0000259" key="9">
    <source>
        <dbReference type="Pfam" id="PF00361"/>
    </source>
</evidence>
<feature type="transmembrane region" description="Helical" evidence="8">
    <location>
        <begin position="207"/>
        <end position="229"/>
    </location>
</feature>
<evidence type="ECO:0000259" key="10">
    <source>
        <dbReference type="Pfam" id="PF13244"/>
    </source>
</evidence>
<dbReference type="InterPro" id="IPR046806">
    <property type="entry name" value="MrpA_C/MbhE"/>
</dbReference>
<dbReference type="eggNOG" id="COG1009">
    <property type="taxonomic scope" value="Bacteria"/>
</dbReference>
<dbReference type="HOGENOM" id="CLU_007100_2_2_11"/>
<protein>
    <submittedName>
        <fullName evidence="12">NADH:ubiquinone oxidoreductase subunit 5 (Chain L)/multisubunit Na+/H+ antiporter, MnhA subunit</fullName>
    </submittedName>
</protein>
<feature type="transmembrane region" description="Helical" evidence="8">
    <location>
        <begin position="570"/>
        <end position="588"/>
    </location>
</feature>
<dbReference type="eggNOG" id="COG2111">
    <property type="taxonomic scope" value="Bacteria"/>
</dbReference>
<evidence type="ECO:0000256" key="6">
    <source>
        <dbReference type="ARBA" id="ARBA00023136"/>
    </source>
</evidence>
<keyword evidence="12" id="KW-0830">Ubiquinone</keyword>
<dbReference type="PANTHER" id="PTHR43373">
    <property type="entry name" value="NA(+)/H(+) ANTIPORTER SUBUNIT"/>
    <property type="match status" value="1"/>
</dbReference>
<proteinExistence type="predicted"/>
<feature type="transmembrane region" description="Helical" evidence="8">
    <location>
        <begin position="604"/>
        <end position="621"/>
    </location>
</feature>
<keyword evidence="3" id="KW-1003">Cell membrane</keyword>
<dbReference type="PRINTS" id="PR01434">
    <property type="entry name" value="NADHDHGNASE5"/>
</dbReference>
<dbReference type="Pfam" id="PF20501">
    <property type="entry name" value="MbhE"/>
    <property type="match status" value="1"/>
</dbReference>
<evidence type="ECO:0000313" key="12">
    <source>
        <dbReference type="EMBL" id="ACU98009.1"/>
    </source>
</evidence>
<keyword evidence="4 7" id="KW-0812">Transmembrane</keyword>
<gene>
    <name evidence="12" type="ordered locus">Svir_30340</name>
</gene>
<feature type="transmembrane region" description="Helical" evidence="8">
    <location>
        <begin position="111"/>
        <end position="128"/>
    </location>
</feature>